<evidence type="ECO:0000259" key="17">
    <source>
        <dbReference type="Pfam" id="PF08544"/>
    </source>
</evidence>
<dbReference type="Ensembl" id="ENSSSCT00060039627.1">
    <property type="protein sequence ID" value="ENSSSCP00060016800.1"/>
    <property type="gene ID" value="ENSSSCG00060029317.1"/>
</dbReference>
<evidence type="ECO:0000256" key="13">
    <source>
        <dbReference type="ARBA" id="ARBA00029590"/>
    </source>
</evidence>
<evidence type="ECO:0000256" key="1">
    <source>
        <dbReference type="ARBA" id="ARBA00004947"/>
    </source>
</evidence>
<keyword evidence="10" id="KW-0067">ATP-binding</keyword>
<keyword evidence="6" id="KW-0597">Phosphoprotein</keyword>
<dbReference type="InterPro" id="IPR036554">
    <property type="entry name" value="GHMP_kinase_C_sf"/>
</dbReference>
<evidence type="ECO:0000259" key="16">
    <source>
        <dbReference type="Pfam" id="PF00288"/>
    </source>
</evidence>
<dbReference type="GO" id="GO:0005524">
    <property type="term" value="F:ATP binding"/>
    <property type="evidence" value="ECO:0007669"/>
    <property type="project" value="UniProtKB-KW"/>
</dbReference>
<evidence type="ECO:0000256" key="9">
    <source>
        <dbReference type="ARBA" id="ARBA00022777"/>
    </source>
</evidence>
<organism evidence="19 20">
    <name type="scientific">Sus scrofa</name>
    <name type="common">Pig</name>
    <dbReference type="NCBI Taxonomy" id="9823"/>
    <lineage>
        <taxon>Eukaryota</taxon>
        <taxon>Metazoa</taxon>
        <taxon>Chordata</taxon>
        <taxon>Craniata</taxon>
        <taxon>Vertebrata</taxon>
        <taxon>Euteleostomi</taxon>
        <taxon>Mammalia</taxon>
        <taxon>Eutheria</taxon>
        <taxon>Laurasiatheria</taxon>
        <taxon>Artiodactyla</taxon>
        <taxon>Suina</taxon>
        <taxon>Suidae</taxon>
        <taxon>Sus</taxon>
    </lineage>
</organism>
<dbReference type="InterPro" id="IPR019741">
    <property type="entry name" value="Galactokinase_CS"/>
</dbReference>
<dbReference type="InterPro" id="IPR006204">
    <property type="entry name" value="GHMP_kinase_N_dom"/>
</dbReference>
<dbReference type="Proteomes" id="UP000694570">
    <property type="component" value="Unplaced"/>
</dbReference>
<dbReference type="GO" id="GO:0005737">
    <property type="term" value="C:cytoplasm"/>
    <property type="evidence" value="ECO:0007669"/>
    <property type="project" value="InterPro"/>
</dbReference>
<dbReference type="InterPro" id="IPR020568">
    <property type="entry name" value="Ribosomal_Su5_D2-typ_SF"/>
</dbReference>
<comment type="pathway">
    <text evidence="1">Carbohydrate metabolism; galactose metabolism.</text>
</comment>
<dbReference type="Gene3D" id="3.30.230.10">
    <property type="match status" value="1"/>
</dbReference>
<evidence type="ECO:0000256" key="15">
    <source>
        <dbReference type="ARBA" id="ARBA00055336"/>
    </source>
</evidence>
<dbReference type="InterPro" id="IPR014721">
    <property type="entry name" value="Ribsml_uS5_D2-typ_fold_subgr"/>
</dbReference>
<dbReference type="FunFam" id="3.30.70.890:FF:000007">
    <property type="entry name" value="Galactokinase 1"/>
    <property type="match status" value="1"/>
</dbReference>
<dbReference type="Ensembl" id="ENSSSCT00030007069.1">
    <property type="protein sequence ID" value="ENSSSCP00030003176.1"/>
    <property type="gene ID" value="ENSSSCG00030005157.1"/>
</dbReference>
<keyword evidence="12" id="KW-0119">Carbohydrate metabolism</keyword>
<evidence type="ECO:0000256" key="11">
    <source>
        <dbReference type="ARBA" id="ARBA00023144"/>
    </source>
</evidence>
<comment type="function">
    <text evidence="15">Catalyzes the transfer of a phosphate from ATP to alpha-D-galactose and participates in the first committed step in the catabolism of galactose.</text>
</comment>
<dbReference type="PRINTS" id="PR00959">
    <property type="entry name" value="MEVGALKINASE"/>
</dbReference>
<evidence type="ECO:0000313" key="19">
    <source>
        <dbReference type="Ensembl" id="ENSSSCP00060016800.1"/>
    </source>
</evidence>
<evidence type="ECO:0000256" key="8">
    <source>
        <dbReference type="ARBA" id="ARBA00022741"/>
    </source>
</evidence>
<dbReference type="InterPro" id="IPR019539">
    <property type="entry name" value="GalKase_N"/>
</dbReference>
<evidence type="ECO:0000256" key="3">
    <source>
        <dbReference type="ARBA" id="ARBA00011738"/>
    </source>
</evidence>
<evidence type="ECO:0000256" key="4">
    <source>
        <dbReference type="ARBA" id="ARBA00012315"/>
    </source>
</evidence>
<dbReference type="Pfam" id="PF00288">
    <property type="entry name" value="GHMP_kinases_N"/>
    <property type="match status" value="1"/>
</dbReference>
<sequence length="372" mass="40236">MAASEQPRAEELLARARRAFLEEFGAEPELAVSAPGRVNLIGEHTDYNQGLVLPMALELVTVLVGSPRTDGLVSLLTTSEDADEPRRLQFPLPTDKRPLEPGTPHWANYVKGVIQHYPAAPLPGFSAVVVSSVPLGGGLSSSASLEVATYTFLQQGALWPRAELLVIITHTRPCHLPLLCLCPRSLETSLVPLSDPKLAVLITNSNVRHSLGSSEYPLRRRQCEEVARALGKESLREVQREELEAGRELVSGEAFRRARHVVGEIQRTAQAAAALSRGDYRAFGRLMVESHHSLRDDYEVSCPELDQLVEAALSAPGVYGSRMTGGGFGGCTVTLLEASAASLVMQHIQEQYSGAATFFLSQAADGAKVLHF</sequence>
<evidence type="ECO:0000256" key="5">
    <source>
        <dbReference type="ARBA" id="ARBA00019487"/>
    </source>
</evidence>
<dbReference type="PANTHER" id="PTHR10457:SF7">
    <property type="entry name" value="GALACTOKINASE-RELATED"/>
    <property type="match status" value="1"/>
</dbReference>
<reference evidence="19" key="1">
    <citation type="submission" date="2025-05" db="UniProtKB">
        <authorList>
            <consortium name="Ensembl"/>
        </authorList>
    </citation>
    <scope>IDENTIFICATION</scope>
</reference>
<dbReference type="Gene3D" id="3.30.70.890">
    <property type="entry name" value="GHMP kinase, C-terminal domain"/>
    <property type="match status" value="1"/>
</dbReference>
<evidence type="ECO:0000259" key="18">
    <source>
        <dbReference type="Pfam" id="PF10509"/>
    </source>
</evidence>
<dbReference type="PROSITE" id="PS00627">
    <property type="entry name" value="GHMP_KINASES_ATP"/>
    <property type="match status" value="1"/>
</dbReference>
<dbReference type="PRINTS" id="PR00473">
    <property type="entry name" value="GALCTOKINASE"/>
</dbReference>
<protein>
    <recommendedName>
        <fullName evidence="5">Galactokinase</fullName>
        <ecNumber evidence="4">2.7.1.6</ecNumber>
    </recommendedName>
    <alternativeName>
        <fullName evidence="13">Galactose kinase</fullName>
    </alternativeName>
</protein>
<dbReference type="GO" id="GO:0004335">
    <property type="term" value="F:galactokinase activity"/>
    <property type="evidence" value="ECO:0007669"/>
    <property type="project" value="UniProtKB-EC"/>
</dbReference>
<evidence type="ECO:0000256" key="10">
    <source>
        <dbReference type="ARBA" id="ARBA00022840"/>
    </source>
</evidence>
<keyword evidence="11" id="KW-0299">Galactose metabolism</keyword>
<dbReference type="PROSITE" id="PS00106">
    <property type="entry name" value="GALACTOKINASE"/>
    <property type="match status" value="1"/>
</dbReference>
<dbReference type="GO" id="GO:0033499">
    <property type="term" value="P:galactose catabolic process via UDP-galactose, Leloir pathway"/>
    <property type="evidence" value="ECO:0007669"/>
    <property type="project" value="UniProtKB-ARBA"/>
</dbReference>
<comment type="catalytic activity">
    <reaction evidence="14">
        <text>alpha-D-galactose + ATP = alpha-D-galactose 1-phosphate + ADP + H(+)</text>
        <dbReference type="Rhea" id="RHEA:13553"/>
        <dbReference type="ChEBI" id="CHEBI:15378"/>
        <dbReference type="ChEBI" id="CHEBI:28061"/>
        <dbReference type="ChEBI" id="CHEBI:30616"/>
        <dbReference type="ChEBI" id="CHEBI:58336"/>
        <dbReference type="ChEBI" id="CHEBI:456216"/>
        <dbReference type="EC" id="2.7.1.6"/>
    </reaction>
    <physiologicalReaction direction="left-to-right" evidence="14">
        <dbReference type="Rhea" id="RHEA:13554"/>
    </physiologicalReaction>
</comment>
<accession>A0A8D1UZR1</accession>
<evidence type="ECO:0000313" key="20">
    <source>
        <dbReference type="Proteomes" id="UP000694723"/>
    </source>
</evidence>
<dbReference type="Pfam" id="PF10509">
    <property type="entry name" value="GalKase_gal_bdg"/>
    <property type="match status" value="1"/>
</dbReference>
<dbReference type="PANTHER" id="PTHR10457">
    <property type="entry name" value="MEVALONATE KINASE/GALACTOKINASE"/>
    <property type="match status" value="1"/>
</dbReference>
<dbReference type="EC" id="2.7.1.6" evidence="4"/>
<evidence type="ECO:0000256" key="2">
    <source>
        <dbReference type="ARBA" id="ARBA00006566"/>
    </source>
</evidence>
<gene>
    <name evidence="19" type="primary">GALK1</name>
</gene>
<feature type="domain" description="GHMP kinase C-terminal" evidence="17">
    <location>
        <begin position="272"/>
        <end position="353"/>
    </location>
</feature>
<keyword evidence="9" id="KW-0418">Kinase</keyword>
<dbReference type="SUPFAM" id="SSF54211">
    <property type="entry name" value="Ribosomal protein S5 domain 2-like"/>
    <property type="match status" value="1"/>
</dbReference>
<keyword evidence="8" id="KW-0547">Nucleotide-binding</keyword>
<dbReference type="FunFam" id="3.30.230.10:FF:000040">
    <property type="entry name" value="Galactokinase 1"/>
    <property type="match status" value="1"/>
</dbReference>
<dbReference type="Proteomes" id="UP000694723">
    <property type="component" value="Unplaced"/>
</dbReference>
<dbReference type="InterPro" id="IPR013750">
    <property type="entry name" value="GHMP_kinase_C_dom"/>
</dbReference>
<dbReference type="Pfam" id="PF08544">
    <property type="entry name" value="GHMP_kinases_C"/>
    <property type="match status" value="1"/>
</dbReference>
<dbReference type="InterPro" id="IPR006206">
    <property type="entry name" value="Mevalonate/galactokinase"/>
</dbReference>
<evidence type="ECO:0000256" key="6">
    <source>
        <dbReference type="ARBA" id="ARBA00022553"/>
    </source>
</evidence>
<dbReference type="SUPFAM" id="SSF55060">
    <property type="entry name" value="GHMP Kinase, C-terminal domain"/>
    <property type="match status" value="1"/>
</dbReference>
<evidence type="ECO:0000256" key="14">
    <source>
        <dbReference type="ARBA" id="ARBA00049538"/>
    </source>
</evidence>
<proteinExistence type="inferred from homology"/>
<evidence type="ECO:0000256" key="12">
    <source>
        <dbReference type="ARBA" id="ARBA00023277"/>
    </source>
</evidence>
<dbReference type="InterPro" id="IPR000705">
    <property type="entry name" value="Galactokinase"/>
</dbReference>
<dbReference type="AlphaFoldDB" id="A0A8D1UZR1"/>
<keyword evidence="7" id="KW-0808">Transferase</keyword>
<comment type="similarity">
    <text evidence="2">Belongs to the GHMP kinase family. GalK subfamily.</text>
</comment>
<evidence type="ECO:0000256" key="7">
    <source>
        <dbReference type="ARBA" id="ARBA00022679"/>
    </source>
</evidence>
<dbReference type="InterPro" id="IPR006203">
    <property type="entry name" value="GHMP_knse_ATP-bd_CS"/>
</dbReference>
<feature type="domain" description="Galactokinase N-terminal" evidence="18">
    <location>
        <begin position="19"/>
        <end position="67"/>
    </location>
</feature>
<feature type="domain" description="GHMP kinase N-terminal" evidence="16">
    <location>
        <begin position="108"/>
        <end position="155"/>
    </location>
</feature>
<name>A0A8D1UZR1_PIG</name>
<dbReference type="PIRSF" id="PIRSF000530">
    <property type="entry name" value="Galactokinase"/>
    <property type="match status" value="1"/>
</dbReference>
<comment type="subunit">
    <text evidence="3">Homodimer.</text>
</comment>